<dbReference type="PATRIC" id="fig|1227262.3.peg.2640"/>
<evidence type="ECO:0000259" key="1">
    <source>
        <dbReference type="Pfam" id="PF13542"/>
    </source>
</evidence>
<evidence type="ECO:0000313" key="3">
    <source>
        <dbReference type="Proteomes" id="UP000016498"/>
    </source>
</evidence>
<dbReference type="EMBL" id="AWSD01000390">
    <property type="protein sequence ID" value="ERH15494.1"/>
    <property type="molecule type" value="Genomic_DNA"/>
</dbReference>
<dbReference type="OrthoDB" id="3255666at2"/>
<protein>
    <recommendedName>
        <fullName evidence="1">Transposase IS204/IS1001/IS1096/IS1165 helix-turn-helix domain-containing protein</fullName>
    </recommendedName>
</protein>
<dbReference type="Proteomes" id="UP000016498">
    <property type="component" value="Unassembled WGS sequence"/>
</dbReference>
<dbReference type="InterPro" id="IPR032877">
    <property type="entry name" value="Transposase_HTH"/>
</dbReference>
<feature type="domain" description="Transposase IS204/IS1001/IS1096/IS1165 helix-turn-helix" evidence="1">
    <location>
        <begin position="106"/>
        <end position="151"/>
    </location>
</feature>
<proteinExistence type="predicted"/>
<dbReference type="Pfam" id="PF13542">
    <property type="entry name" value="HTH_Tnp_ISL3"/>
    <property type="match status" value="1"/>
</dbReference>
<name>U1PZQ0_9ACTO</name>
<reference evidence="2 3" key="1">
    <citation type="submission" date="2013-06" db="EMBL/GenBank/DDBJ databases">
        <authorList>
            <person name="Weinstock G."/>
            <person name="Sodergren E."/>
            <person name="Lobos E.A."/>
            <person name="Fulton L."/>
            <person name="Fulton R."/>
            <person name="Courtney L."/>
            <person name="Fronick C."/>
            <person name="O'Laughlin M."/>
            <person name="Godfrey J."/>
            <person name="Wilson R.M."/>
            <person name="Miner T."/>
            <person name="Farmer C."/>
            <person name="Delehaunty K."/>
            <person name="Cordes M."/>
            <person name="Minx P."/>
            <person name="Tomlinson C."/>
            <person name="Chen J."/>
            <person name="Wollam A."/>
            <person name="Pepin K.H."/>
            <person name="Bhonagiri V."/>
            <person name="Zhang X."/>
            <person name="Warren W."/>
            <person name="Mitreva M."/>
            <person name="Mardis E.R."/>
            <person name="Wilson R.K."/>
        </authorList>
    </citation>
    <scope>NUCLEOTIDE SEQUENCE [LARGE SCALE GENOMIC DNA]</scope>
    <source>
        <strain evidence="2 3">F0510</strain>
    </source>
</reference>
<dbReference type="AlphaFoldDB" id="U1PZQ0"/>
<gene>
    <name evidence="2" type="ORF">HMPREF1549_03254</name>
</gene>
<organism evidence="2 3">
    <name type="scientific">Actinomyces johnsonii F0510</name>
    <dbReference type="NCBI Taxonomy" id="1227262"/>
    <lineage>
        <taxon>Bacteria</taxon>
        <taxon>Bacillati</taxon>
        <taxon>Actinomycetota</taxon>
        <taxon>Actinomycetes</taxon>
        <taxon>Actinomycetales</taxon>
        <taxon>Actinomycetaceae</taxon>
        <taxon>Actinomyces</taxon>
    </lineage>
</organism>
<comment type="caution">
    <text evidence="2">The sequence shown here is derived from an EMBL/GenBank/DDBJ whole genome shotgun (WGS) entry which is preliminary data.</text>
</comment>
<sequence>MRDLDVPETTFACPDLTTFLGLDALGLTAVGQHLTAERAVIECRTPIGFEDPFCKACGARGVSRGTVSRSLAHVPVGWRPTQLVVRLRRFACTHCCRVWRQDTSALAQPRARLTRSAVEWGLRALALECMSVSRVAAALGISWHTANNAILASAQATLLDAPHRFDGVEVLGVDDSPARFAPMREVPPLCGATPDGATGTSPSSST</sequence>
<evidence type="ECO:0000313" key="2">
    <source>
        <dbReference type="EMBL" id="ERH15494.1"/>
    </source>
</evidence>
<accession>U1PZQ0</accession>
<dbReference type="HOGENOM" id="CLU_084152_0_0_11"/>